<accession>A0A8H7APH8</accession>
<dbReference type="AlphaFoldDB" id="A0A8H7APH8"/>
<dbReference type="Pfam" id="PF00026">
    <property type="entry name" value="Asp"/>
    <property type="match status" value="1"/>
</dbReference>
<organism evidence="4 5">
    <name type="scientific">Endocarpon pusillum</name>
    <dbReference type="NCBI Taxonomy" id="364733"/>
    <lineage>
        <taxon>Eukaryota</taxon>
        <taxon>Fungi</taxon>
        <taxon>Dikarya</taxon>
        <taxon>Ascomycota</taxon>
        <taxon>Pezizomycotina</taxon>
        <taxon>Eurotiomycetes</taxon>
        <taxon>Chaetothyriomycetidae</taxon>
        <taxon>Verrucariales</taxon>
        <taxon>Verrucariaceae</taxon>
        <taxon>Endocarpon</taxon>
    </lineage>
</organism>
<protein>
    <recommendedName>
        <fullName evidence="3">Peptidase A1 domain-containing protein</fullName>
    </recommendedName>
</protein>
<reference evidence="4" key="1">
    <citation type="submission" date="2020-02" db="EMBL/GenBank/DDBJ databases">
        <authorList>
            <person name="Palmer J.M."/>
        </authorList>
    </citation>
    <scope>NUCLEOTIDE SEQUENCE</scope>
    <source>
        <strain evidence="4">EPUS1.4</strain>
        <tissue evidence="4">Thallus</tissue>
    </source>
</reference>
<keyword evidence="5" id="KW-1185">Reference proteome</keyword>
<evidence type="ECO:0000313" key="5">
    <source>
        <dbReference type="Proteomes" id="UP000606974"/>
    </source>
</evidence>
<dbReference type="InterPro" id="IPR021109">
    <property type="entry name" value="Peptidase_aspartic_dom_sf"/>
</dbReference>
<keyword evidence="2" id="KW-0472">Membrane</keyword>
<dbReference type="CDD" id="cd12087">
    <property type="entry name" value="TM_EGFR-like"/>
    <property type="match status" value="1"/>
</dbReference>
<feature type="region of interest" description="Disordered" evidence="1">
    <location>
        <begin position="516"/>
        <end position="539"/>
    </location>
</feature>
<dbReference type="Proteomes" id="UP000606974">
    <property type="component" value="Unassembled WGS sequence"/>
</dbReference>
<gene>
    <name evidence="4" type="ORF">GJ744_011956</name>
</gene>
<evidence type="ECO:0000256" key="1">
    <source>
        <dbReference type="SAM" id="MobiDB-lite"/>
    </source>
</evidence>
<proteinExistence type="predicted"/>
<evidence type="ECO:0000313" key="4">
    <source>
        <dbReference type="EMBL" id="KAF7512853.1"/>
    </source>
</evidence>
<evidence type="ECO:0000256" key="2">
    <source>
        <dbReference type="SAM" id="Phobius"/>
    </source>
</evidence>
<dbReference type="SUPFAM" id="SSF50630">
    <property type="entry name" value="Acid proteases"/>
    <property type="match status" value="1"/>
</dbReference>
<dbReference type="InterPro" id="IPR033121">
    <property type="entry name" value="PEPTIDASE_A1"/>
</dbReference>
<keyword evidence="2" id="KW-1133">Transmembrane helix</keyword>
<sequence>MLCILPLILFRDDSQQTTYDNSGEDSPLPSPVTLPIRNITLQNVTRRAAAISIGTPPQDIGFEVAPYVNNLFVYPAGTSCHDNSAQIRCTTALMGVYDYNVSTTSQPNFLAKFAQDTVNNTGLLSGADVDLTGDILLSDLLRINKDTLLEDFPIDVNRASASRRNMLGVGASSTILGFLKESRIIRSTVWSYFDGLYGLTESENLDGHVVFGGYDAAKTSGLAFMQRKSEANQGCLTNLMISVADVLVDIDGEPLSLVGNLPGSGLQMCIDPSFKLLSLPLQLWNNFEQSVDGTEVHVHDAGIVVGAKYFAAETIRYSGNLTFRLDSGLDILIPSHQLIQPHRFINNEGALTTNASTRAVMIASLENENAKDMPLLGHPFLAAAYMMVNNEEDTFTLWQSNPTSETRLVPAEQLCSNQTAPISNSKSTSILSPGAIAGISIGSLAVAALAGVIGWYLLRRARCRAHIEQGQVSTMYTKAEMPDSPILPVMHELSDPNTRAPRPDSVHRLQAAELFGGDLPTEPGVNGRHQKRSVVGSTR</sequence>
<dbReference type="PROSITE" id="PS51767">
    <property type="entry name" value="PEPTIDASE_A1"/>
    <property type="match status" value="1"/>
</dbReference>
<feature type="domain" description="Peptidase A1" evidence="3">
    <location>
        <begin position="47"/>
        <end position="398"/>
    </location>
</feature>
<feature type="transmembrane region" description="Helical" evidence="2">
    <location>
        <begin position="435"/>
        <end position="458"/>
    </location>
</feature>
<name>A0A8H7APH8_9EURO</name>
<dbReference type="OrthoDB" id="4074350at2759"/>
<evidence type="ECO:0000259" key="3">
    <source>
        <dbReference type="PROSITE" id="PS51767"/>
    </source>
</evidence>
<comment type="caution">
    <text evidence="4">The sequence shown here is derived from an EMBL/GenBank/DDBJ whole genome shotgun (WGS) entry which is preliminary data.</text>
</comment>
<keyword evidence="2" id="KW-0812">Transmembrane</keyword>
<dbReference type="EMBL" id="JAACFV010000009">
    <property type="protein sequence ID" value="KAF7512853.1"/>
    <property type="molecule type" value="Genomic_DNA"/>
</dbReference>
<dbReference type="Gene3D" id="2.40.70.10">
    <property type="entry name" value="Acid Proteases"/>
    <property type="match status" value="2"/>
</dbReference>